<dbReference type="EC" id="2.7.10.2" evidence="2"/>
<keyword evidence="10" id="KW-0812">Transmembrane</keyword>
<evidence type="ECO:0000259" key="12">
    <source>
        <dbReference type="Pfam" id="PF13807"/>
    </source>
</evidence>
<keyword evidence="10" id="KW-0472">Membrane</keyword>
<evidence type="ECO:0000256" key="1">
    <source>
        <dbReference type="ARBA" id="ARBA00007316"/>
    </source>
</evidence>
<sequence>MKISSTAGYEARLSDVVRSVKEVLRRRYLTLAVVAGVITVLGIALTLQLTPSYQGVTRIQLDPSRNPLARSANEAQAQLASEAIETEVAVINSLDISRDVVKRLKLIDDPEFNGSVTARQENGPVSEEDQLEIVANAVRSHLSVGREKLTYIMAIRFDSHDAEKAARIANAYASTYLDNKVGNKIGAAERQSVWIQKRMDELAAEVRAADEKVAQYQAQAGIVRGASNNQGTITDQQVGPLSVQLASAESVAAEARSKQISAQQQVKSGHLYAVSDVRNSATIQDLRRQRTLLVQSMGEMQVRYGSRHPDLIKVRDQLAGIDEQLSDEAGRVIRSLKADADAAEARASSLRMAMERLEEKQSTNARASVIAASMQRDADSKHEAYDRLAQSALESRQAAQNSIAQAQIIDTAEAPQSPYWPNKPLFILLSMIVGVGAGIATITAQEMMVSGMRTVEDVENEIGVPLIAAVPNVRKMSRPADLLIDKPTSQFAEALRNARASILGVKGEVPPKIIAFTSALPGEGKTTTALGMARTMALNGGRTILVDADVRRAQLRQITDVHPGPGIVELLHGEATLDEAIQKSGLENLDQIIVQKPYFSSENLFGNDLMPKILDELSTRYETIILDLPPLVGLADGRFLAALADAVILAIKWDATPTQAVNSAASWLKSDGANLVGAMFTMVDTSSQSVGAYYYYSKKYSSYYQSA</sequence>
<dbReference type="InterPro" id="IPR005702">
    <property type="entry name" value="Wzc-like_C"/>
</dbReference>
<comment type="similarity">
    <text evidence="1">Belongs to the CpsD/CapB family.</text>
</comment>
<evidence type="ECO:0000256" key="5">
    <source>
        <dbReference type="ARBA" id="ARBA00022777"/>
    </source>
</evidence>
<dbReference type="GO" id="GO:0005886">
    <property type="term" value="C:plasma membrane"/>
    <property type="evidence" value="ECO:0007669"/>
    <property type="project" value="TreeGrafter"/>
</dbReference>
<keyword evidence="10" id="KW-1133">Transmembrane helix</keyword>
<dbReference type="RefSeq" id="WP_169575116.1">
    <property type="nucleotide sequence ID" value="NZ_JABBFV010000026.1"/>
</dbReference>
<dbReference type="GO" id="GO:0004713">
    <property type="term" value="F:protein tyrosine kinase activity"/>
    <property type="evidence" value="ECO:0007669"/>
    <property type="project" value="TreeGrafter"/>
</dbReference>
<keyword evidence="9" id="KW-0175">Coiled coil</keyword>
<dbReference type="CDD" id="cd05387">
    <property type="entry name" value="BY-kinase"/>
    <property type="match status" value="1"/>
</dbReference>
<dbReference type="InterPro" id="IPR032807">
    <property type="entry name" value="GNVR"/>
</dbReference>
<evidence type="ECO:0000256" key="9">
    <source>
        <dbReference type="SAM" id="Coils"/>
    </source>
</evidence>
<protein>
    <recommendedName>
        <fullName evidence="2">non-specific protein-tyrosine kinase</fullName>
        <ecNumber evidence="2">2.7.10.2</ecNumber>
    </recommendedName>
</protein>
<keyword evidence="3" id="KW-0808">Transferase</keyword>
<evidence type="ECO:0000256" key="2">
    <source>
        <dbReference type="ARBA" id="ARBA00011903"/>
    </source>
</evidence>
<dbReference type="InterPro" id="IPR025669">
    <property type="entry name" value="AAA_dom"/>
</dbReference>
<dbReference type="InterPro" id="IPR027417">
    <property type="entry name" value="P-loop_NTPase"/>
</dbReference>
<evidence type="ECO:0000313" key="13">
    <source>
        <dbReference type="EMBL" id="NML12772.1"/>
    </source>
</evidence>
<accession>A0A7X9ZUJ7</accession>
<evidence type="ECO:0000256" key="8">
    <source>
        <dbReference type="ARBA" id="ARBA00051245"/>
    </source>
</evidence>
<keyword evidence="14" id="KW-1185">Reference proteome</keyword>
<keyword evidence="7" id="KW-0829">Tyrosine-protein kinase</keyword>
<keyword evidence="6" id="KW-0067">ATP-binding</keyword>
<dbReference type="Gene3D" id="3.40.50.300">
    <property type="entry name" value="P-loop containing nucleotide triphosphate hydrolases"/>
    <property type="match status" value="1"/>
</dbReference>
<dbReference type="Pfam" id="PF13614">
    <property type="entry name" value="AAA_31"/>
    <property type="match status" value="1"/>
</dbReference>
<organism evidence="13 14">
    <name type="scientific">Sphingobium psychrophilum</name>
    <dbReference type="NCBI Taxonomy" id="2728834"/>
    <lineage>
        <taxon>Bacteria</taxon>
        <taxon>Pseudomonadati</taxon>
        <taxon>Pseudomonadota</taxon>
        <taxon>Alphaproteobacteria</taxon>
        <taxon>Sphingomonadales</taxon>
        <taxon>Sphingomonadaceae</taxon>
        <taxon>Sphingobium</taxon>
    </lineage>
</organism>
<reference evidence="13 14" key="1">
    <citation type="submission" date="2020-04" db="EMBL/GenBank/DDBJ databases">
        <title>Sphingobium sp. AR-3-1 isolated from Arctic soil.</title>
        <authorList>
            <person name="Dahal R.H."/>
            <person name="Chaudhary D.K."/>
        </authorList>
    </citation>
    <scope>NUCLEOTIDE SEQUENCE [LARGE SCALE GENOMIC DNA]</scope>
    <source>
        <strain evidence="13 14">AR-3-1</strain>
    </source>
</reference>
<dbReference type="SUPFAM" id="SSF52540">
    <property type="entry name" value="P-loop containing nucleoside triphosphate hydrolases"/>
    <property type="match status" value="1"/>
</dbReference>
<dbReference type="PANTHER" id="PTHR32309:SF13">
    <property type="entry name" value="FERRIC ENTEROBACTIN TRANSPORT PROTEIN FEPE"/>
    <property type="match status" value="1"/>
</dbReference>
<dbReference type="InterPro" id="IPR050445">
    <property type="entry name" value="Bact_polysacc_biosynth/exp"/>
</dbReference>
<feature type="domain" description="Tyrosine-protein kinase G-rich" evidence="12">
    <location>
        <begin position="373"/>
        <end position="446"/>
    </location>
</feature>
<keyword evidence="4" id="KW-0547">Nucleotide-binding</keyword>
<evidence type="ECO:0000256" key="6">
    <source>
        <dbReference type="ARBA" id="ARBA00022840"/>
    </source>
</evidence>
<evidence type="ECO:0000256" key="3">
    <source>
        <dbReference type="ARBA" id="ARBA00022679"/>
    </source>
</evidence>
<dbReference type="EMBL" id="JABBFV010000026">
    <property type="protein sequence ID" value="NML12772.1"/>
    <property type="molecule type" value="Genomic_DNA"/>
</dbReference>
<evidence type="ECO:0000313" key="14">
    <source>
        <dbReference type="Proteomes" id="UP000519023"/>
    </source>
</evidence>
<evidence type="ECO:0000256" key="4">
    <source>
        <dbReference type="ARBA" id="ARBA00022741"/>
    </source>
</evidence>
<dbReference type="Pfam" id="PF13807">
    <property type="entry name" value="GNVR"/>
    <property type="match status" value="1"/>
</dbReference>
<feature type="coiled-coil region" evidence="9">
    <location>
        <begin position="333"/>
        <end position="360"/>
    </location>
</feature>
<comment type="caution">
    <text evidence="13">The sequence shown here is derived from an EMBL/GenBank/DDBJ whole genome shotgun (WGS) entry which is preliminary data.</text>
</comment>
<comment type="catalytic activity">
    <reaction evidence="8">
        <text>L-tyrosyl-[protein] + ATP = O-phospho-L-tyrosyl-[protein] + ADP + H(+)</text>
        <dbReference type="Rhea" id="RHEA:10596"/>
        <dbReference type="Rhea" id="RHEA-COMP:10136"/>
        <dbReference type="Rhea" id="RHEA-COMP:20101"/>
        <dbReference type="ChEBI" id="CHEBI:15378"/>
        <dbReference type="ChEBI" id="CHEBI:30616"/>
        <dbReference type="ChEBI" id="CHEBI:46858"/>
        <dbReference type="ChEBI" id="CHEBI:61978"/>
        <dbReference type="ChEBI" id="CHEBI:456216"/>
        <dbReference type="EC" id="2.7.10.2"/>
    </reaction>
</comment>
<dbReference type="AlphaFoldDB" id="A0A7X9ZUJ7"/>
<proteinExistence type="inferred from homology"/>
<feature type="transmembrane region" description="Helical" evidence="10">
    <location>
        <begin position="28"/>
        <end position="49"/>
    </location>
</feature>
<feature type="domain" description="AAA" evidence="11">
    <location>
        <begin position="512"/>
        <end position="657"/>
    </location>
</feature>
<keyword evidence="5" id="KW-0418">Kinase</keyword>
<name>A0A7X9ZUJ7_9SPHN</name>
<dbReference type="Proteomes" id="UP000519023">
    <property type="component" value="Unassembled WGS sequence"/>
</dbReference>
<evidence type="ECO:0000256" key="10">
    <source>
        <dbReference type="SAM" id="Phobius"/>
    </source>
</evidence>
<evidence type="ECO:0000256" key="7">
    <source>
        <dbReference type="ARBA" id="ARBA00023137"/>
    </source>
</evidence>
<evidence type="ECO:0000259" key="11">
    <source>
        <dbReference type="Pfam" id="PF13614"/>
    </source>
</evidence>
<gene>
    <name evidence="13" type="ORF">HHL08_21995</name>
</gene>
<dbReference type="PANTHER" id="PTHR32309">
    <property type="entry name" value="TYROSINE-PROTEIN KINASE"/>
    <property type="match status" value="1"/>
</dbReference>